<feature type="compositionally biased region" description="Acidic residues" evidence="5">
    <location>
        <begin position="211"/>
        <end position="224"/>
    </location>
</feature>
<keyword evidence="8" id="KW-1185">Reference proteome</keyword>
<name>A0A3L8S917_CHLGU</name>
<dbReference type="EMBL" id="QUSF01000040">
    <property type="protein sequence ID" value="RLV98503.1"/>
    <property type="molecule type" value="Genomic_DNA"/>
</dbReference>
<evidence type="ECO:0000259" key="6">
    <source>
        <dbReference type="PROSITE" id="PS50865"/>
    </source>
</evidence>
<feature type="compositionally biased region" description="Pro residues" evidence="5">
    <location>
        <begin position="120"/>
        <end position="131"/>
    </location>
</feature>
<feature type="region of interest" description="Disordered" evidence="5">
    <location>
        <begin position="110"/>
        <end position="133"/>
    </location>
</feature>
<dbReference type="PANTHER" id="PTHR12298:SF4">
    <property type="entry name" value="PROGRAMMED CELL DEATH PROTEIN 2"/>
    <property type="match status" value="1"/>
</dbReference>
<feature type="region of interest" description="Disordered" evidence="5">
    <location>
        <begin position="211"/>
        <end position="245"/>
    </location>
</feature>
<dbReference type="InterPro" id="IPR002893">
    <property type="entry name" value="Znf_MYND"/>
</dbReference>
<dbReference type="Pfam" id="PF04194">
    <property type="entry name" value="PDCD2_C"/>
    <property type="match status" value="1"/>
</dbReference>
<dbReference type="Pfam" id="PF01753">
    <property type="entry name" value="zf-MYND"/>
    <property type="match status" value="1"/>
</dbReference>
<accession>A0A3L8S917</accession>
<dbReference type="InterPro" id="IPR007320">
    <property type="entry name" value="PDCD2_C"/>
</dbReference>
<comment type="caution">
    <text evidence="7">The sequence shown here is derived from an EMBL/GenBank/DDBJ whole genome shotgun (WGS) entry which is preliminary data.</text>
</comment>
<dbReference type="GO" id="GO:0005634">
    <property type="term" value="C:nucleus"/>
    <property type="evidence" value="ECO:0007669"/>
    <property type="project" value="TreeGrafter"/>
</dbReference>
<dbReference type="Proteomes" id="UP000276834">
    <property type="component" value="Unassembled WGS sequence"/>
</dbReference>
<gene>
    <name evidence="7" type="ORF">DV515_00010697</name>
</gene>
<dbReference type="PROSITE" id="PS50865">
    <property type="entry name" value="ZF_MYND_2"/>
    <property type="match status" value="1"/>
</dbReference>
<keyword evidence="3" id="KW-0862">Zinc</keyword>
<dbReference type="Gene3D" id="6.10.140.2220">
    <property type="match status" value="1"/>
</dbReference>
<dbReference type="SUPFAM" id="SSF144232">
    <property type="entry name" value="HIT/MYND zinc finger-like"/>
    <property type="match status" value="1"/>
</dbReference>
<evidence type="ECO:0000256" key="3">
    <source>
        <dbReference type="ARBA" id="ARBA00022833"/>
    </source>
</evidence>
<keyword evidence="1" id="KW-0479">Metal-binding</keyword>
<dbReference type="GO" id="GO:0005737">
    <property type="term" value="C:cytoplasm"/>
    <property type="evidence" value="ECO:0007669"/>
    <property type="project" value="InterPro"/>
</dbReference>
<proteinExistence type="predicted"/>
<dbReference type="OrthoDB" id="443682at2759"/>
<sequence>MASGVELGFAAAAEGPGAAWRLRSTYFPSKVGGRPAWLGEAGLPGPAALRCGRCQQPCAFLLQLYAPLPGRPDAFHRTLFVFACRSPACYRPAGPRGPFRVFRSQLSRRNDTYSEEPPPEEPPPGPAPAPPQRLGSGAALCRVCGCLGPRRCGRCRRAAYCGPEHQALDWRRGHRRSCCQHAAGDDSADAIPEHNEFLFPEYEILIEPEEPEFPADSTDDDQGVEDTSKDTKDQEELGAAGHADEAFQTLDEETLEAMAKHETEEEKIFRMFKKQVAAEPEQIIRYCRGGEGPLWVSGENRPEEKDIPNCVCGAKRIFEFQIMPQLLNHLQVDSLGESIDWGTLVVYTCAESCGGGSEYLEEFIWKQDYSMGCIKQTTQVA</sequence>
<organism evidence="7 8">
    <name type="scientific">Chloebia gouldiae</name>
    <name type="common">Gouldian finch</name>
    <name type="synonym">Erythrura gouldiae</name>
    <dbReference type="NCBI Taxonomy" id="44316"/>
    <lineage>
        <taxon>Eukaryota</taxon>
        <taxon>Metazoa</taxon>
        <taxon>Chordata</taxon>
        <taxon>Craniata</taxon>
        <taxon>Vertebrata</taxon>
        <taxon>Euteleostomi</taxon>
        <taxon>Archelosauria</taxon>
        <taxon>Archosauria</taxon>
        <taxon>Dinosauria</taxon>
        <taxon>Saurischia</taxon>
        <taxon>Theropoda</taxon>
        <taxon>Coelurosauria</taxon>
        <taxon>Aves</taxon>
        <taxon>Neognathae</taxon>
        <taxon>Neoaves</taxon>
        <taxon>Telluraves</taxon>
        <taxon>Australaves</taxon>
        <taxon>Passeriformes</taxon>
        <taxon>Passeroidea</taxon>
        <taxon>Passeridae</taxon>
        <taxon>Chloebia</taxon>
    </lineage>
</organism>
<evidence type="ECO:0000256" key="1">
    <source>
        <dbReference type="ARBA" id="ARBA00022723"/>
    </source>
</evidence>
<evidence type="ECO:0000313" key="8">
    <source>
        <dbReference type="Proteomes" id="UP000276834"/>
    </source>
</evidence>
<reference evidence="7 8" key="1">
    <citation type="journal article" date="2018" name="Proc. R. Soc. B">
        <title>A non-coding region near Follistatin controls head colour polymorphism in the Gouldian finch.</title>
        <authorList>
            <person name="Toomey M.B."/>
            <person name="Marques C.I."/>
            <person name="Andrade P."/>
            <person name="Araujo P.M."/>
            <person name="Sabatino S."/>
            <person name="Gazda M.A."/>
            <person name="Afonso S."/>
            <person name="Lopes R.J."/>
            <person name="Corbo J.C."/>
            <person name="Carneiro M."/>
        </authorList>
    </citation>
    <scope>NUCLEOTIDE SEQUENCE [LARGE SCALE GENOMIC DNA]</scope>
    <source>
        <strain evidence="7">Red01</strain>
        <tissue evidence="7">Muscle</tissue>
    </source>
</reference>
<dbReference type="STRING" id="44316.ENSEGOP00005011975"/>
<evidence type="ECO:0000256" key="5">
    <source>
        <dbReference type="SAM" id="MobiDB-lite"/>
    </source>
</evidence>
<dbReference type="AlphaFoldDB" id="A0A3L8S917"/>
<keyword evidence="2 4" id="KW-0863">Zinc-finger</keyword>
<feature type="domain" description="MYND-type" evidence="6">
    <location>
        <begin position="141"/>
        <end position="178"/>
    </location>
</feature>
<dbReference type="GO" id="GO:0008270">
    <property type="term" value="F:zinc ion binding"/>
    <property type="evidence" value="ECO:0007669"/>
    <property type="project" value="UniProtKB-KW"/>
</dbReference>
<evidence type="ECO:0000256" key="2">
    <source>
        <dbReference type="ARBA" id="ARBA00022771"/>
    </source>
</evidence>
<protein>
    <recommendedName>
        <fullName evidence="6">MYND-type domain-containing protein</fullName>
    </recommendedName>
</protein>
<dbReference type="PANTHER" id="PTHR12298">
    <property type="entry name" value="PCDC2 PROGRAMMED CELL DEATH PROTEIN 2 -RELATED"/>
    <property type="match status" value="1"/>
</dbReference>
<evidence type="ECO:0000313" key="7">
    <source>
        <dbReference type="EMBL" id="RLV98503.1"/>
    </source>
</evidence>
<evidence type="ECO:0000256" key="4">
    <source>
        <dbReference type="PROSITE-ProRule" id="PRU00134"/>
    </source>
</evidence>
<feature type="compositionally biased region" description="Basic and acidic residues" evidence="5">
    <location>
        <begin position="226"/>
        <end position="235"/>
    </location>
</feature>